<comment type="caution">
    <text evidence="1">The sequence shown here is derived from an EMBL/GenBank/DDBJ whole genome shotgun (WGS) entry which is preliminary data.</text>
</comment>
<name>A0ABT5FIH9_9GAMM</name>
<keyword evidence="2" id="KW-1185">Reference proteome</keyword>
<evidence type="ECO:0000313" key="1">
    <source>
        <dbReference type="EMBL" id="MDC2891008.1"/>
    </source>
</evidence>
<sequence>MNTPHIRQQIAQFFQFVKQGKYGDAAQFASLPHIQNIKDPQVQHARGVTFLNIGHEQHALDAFLLF</sequence>
<dbReference type="RefSeq" id="WP_272182056.1">
    <property type="nucleotide sequence ID" value="NZ_JAQOMS010000002.1"/>
</dbReference>
<accession>A0ABT5FIH9</accession>
<organism evidence="1 2">
    <name type="scientific">Psychrosphaera algicola</name>
    <dbReference type="NCBI Taxonomy" id="3023714"/>
    <lineage>
        <taxon>Bacteria</taxon>
        <taxon>Pseudomonadati</taxon>
        <taxon>Pseudomonadota</taxon>
        <taxon>Gammaproteobacteria</taxon>
        <taxon>Alteromonadales</taxon>
        <taxon>Pseudoalteromonadaceae</taxon>
        <taxon>Psychrosphaera</taxon>
    </lineage>
</organism>
<reference evidence="1 2" key="1">
    <citation type="submission" date="2023-01" db="EMBL/GenBank/DDBJ databases">
        <title>Psychrosphaera sp. nov., isolated from marine algae.</title>
        <authorList>
            <person name="Bayburt H."/>
            <person name="Choi B.J."/>
            <person name="Kim J.M."/>
            <person name="Choi D.G."/>
            <person name="Jeon C.O."/>
        </authorList>
    </citation>
    <scope>NUCLEOTIDE SEQUENCE [LARGE SCALE GENOMIC DNA]</scope>
    <source>
        <strain evidence="1 2">G1-22</strain>
    </source>
</reference>
<evidence type="ECO:0000313" key="2">
    <source>
        <dbReference type="Proteomes" id="UP001528411"/>
    </source>
</evidence>
<dbReference type="Proteomes" id="UP001528411">
    <property type="component" value="Unassembled WGS sequence"/>
</dbReference>
<dbReference type="EMBL" id="JAQOMS010000002">
    <property type="protein sequence ID" value="MDC2891008.1"/>
    <property type="molecule type" value="Genomic_DNA"/>
</dbReference>
<gene>
    <name evidence="1" type="ORF">PN838_22610</name>
</gene>
<proteinExistence type="predicted"/>
<protein>
    <submittedName>
        <fullName evidence="1">Uncharacterized protein</fullName>
    </submittedName>
</protein>